<name>A0A5N5SW18_9CRUS</name>
<keyword evidence="2" id="KW-0479">Metal-binding</keyword>
<evidence type="ECO:0000256" key="1">
    <source>
        <dbReference type="ARBA" id="ARBA00001936"/>
    </source>
</evidence>
<dbReference type="GO" id="GO:0046872">
    <property type="term" value="F:metal ion binding"/>
    <property type="evidence" value="ECO:0007669"/>
    <property type="project" value="UniProtKB-KW"/>
</dbReference>
<dbReference type="OrthoDB" id="10299798at2759"/>
<dbReference type="AlphaFoldDB" id="A0A5N5SW18"/>
<dbReference type="GO" id="GO:0004722">
    <property type="term" value="F:protein serine/threonine phosphatase activity"/>
    <property type="evidence" value="ECO:0007669"/>
    <property type="project" value="UniProtKB-EC"/>
</dbReference>
<keyword evidence="8" id="KW-1185">Reference proteome</keyword>
<dbReference type="InterPro" id="IPR006186">
    <property type="entry name" value="Ser/Thr-sp_prot-phosphatase"/>
</dbReference>
<dbReference type="SUPFAM" id="SSF56300">
    <property type="entry name" value="Metallo-dependent phosphatases"/>
    <property type="match status" value="1"/>
</dbReference>
<dbReference type="EMBL" id="SEYY01019802">
    <property type="protein sequence ID" value="KAB7497879.1"/>
    <property type="molecule type" value="Genomic_DNA"/>
</dbReference>
<accession>A0A5N5SW18</accession>
<dbReference type="PRINTS" id="PR00114">
    <property type="entry name" value="STPHPHTASE"/>
</dbReference>
<proteinExistence type="inferred from homology"/>
<dbReference type="InterPro" id="IPR047129">
    <property type="entry name" value="PPA2-like"/>
</dbReference>
<dbReference type="PROSITE" id="PS00125">
    <property type="entry name" value="SER_THR_PHOSPHATASE"/>
    <property type="match status" value="1"/>
</dbReference>
<keyword evidence="4" id="KW-0464">Manganese</keyword>
<dbReference type="EC" id="3.1.3.16" evidence="5"/>
<dbReference type="InterPro" id="IPR029052">
    <property type="entry name" value="Metallo-depent_PP-like"/>
</dbReference>
<evidence type="ECO:0000256" key="4">
    <source>
        <dbReference type="ARBA" id="ARBA00023211"/>
    </source>
</evidence>
<evidence type="ECO:0000313" key="7">
    <source>
        <dbReference type="EMBL" id="KAB7497879.1"/>
    </source>
</evidence>
<sequence length="389" mass="44042">MELSFSGKDVYGTSLRIEDYDDDVSSTSAFSSSFYLKEEFDSLKLLDPFPDETFEDTFTKCQKKVFESEIDSTSDKFCYSSNIDTWISQLKTRKILSLSQVKKLCEKVKDILVKESNVVELSSPITVCGDTHGQHYDLMELFKIAGEPPDVNFLFLGDYVDRGRYSVAVVSLLLALKVKYPNRITLLRGNHESRQTTQVYGFYDECFALYGDHSAWSIFMDAFDYLPVCALIDNNRLCMHGGLSPSFSTIDEIRALFRFGEIPHDGPISDIVWSDPSDRKRDLGFQNSPRGAGCMWGIDVSKHFTEANDIGTITRAHQVVNEGISLCHNRLVVTIFSAPNYCYRSGNLAGYMMLDGNKSEMFTFEAAPRNESSSSGGFNLFDKYKDFFF</sequence>
<reference evidence="7 8" key="1">
    <citation type="journal article" date="2019" name="PLoS Biol.">
        <title>Sex chromosomes control vertical transmission of feminizing Wolbachia symbionts in an isopod.</title>
        <authorList>
            <person name="Becking T."/>
            <person name="Chebbi M.A."/>
            <person name="Giraud I."/>
            <person name="Moumen B."/>
            <person name="Laverre T."/>
            <person name="Caubet Y."/>
            <person name="Peccoud J."/>
            <person name="Gilbert C."/>
            <person name="Cordaux R."/>
        </authorList>
    </citation>
    <scope>NUCLEOTIDE SEQUENCE [LARGE SCALE GENOMIC DNA]</scope>
    <source>
        <strain evidence="7">ANa2</strain>
        <tissue evidence="7">Whole body excluding digestive tract and cuticle</tissue>
    </source>
</reference>
<dbReference type="Pfam" id="PF00149">
    <property type="entry name" value="Metallophos"/>
    <property type="match status" value="1"/>
</dbReference>
<evidence type="ECO:0000256" key="3">
    <source>
        <dbReference type="ARBA" id="ARBA00022801"/>
    </source>
</evidence>
<comment type="catalytic activity">
    <reaction evidence="5">
        <text>O-phospho-L-threonyl-[protein] + H2O = L-threonyl-[protein] + phosphate</text>
        <dbReference type="Rhea" id="RHEA:47004"/>
        <dbReference type="Rhea" id="RHEA-COMP:11060"/>
        <dbReference type="Rhea" id="RHEA-COMP:11605"/>
        <dbReference type="ChEBI" id="CHEBI:15377"/>
        <dbReference type="ChEBI" id="CHEBI:30013"/>
        <dbReference type="ChEBI" id="CHEBI:43474"/>
        <dbReference type="ChEBI" id="CHEBI:61977"/>
        <dbReference type="EC" id="3.1.3.16"/>
    </reaction>
</comment>
<evidence type="ECO:0000256" key="2">
    <source>
        <dbReference type="ARBA" id="ARBA00022723"/>
    </source>
</evidence>
<dbReference type="Proteomes" id="UP000326759">
    <property type="component" value="Unassembled WGS sequence"/>
</dbReference>
<dbReference type="SMART" id="SM00156">
    <property type="entry name" value="PP2Ac"/>
    <property type="match status" value="1"/>
</dbReference>
<comment type="caution">
    <text evidence="7">The sequence shown here is derived from an EMBL/GenBank/DDBJ whole genome shotgun (WGS) entry which is preliminary data.</text>
</comment>
<feature type="domain" description="Serine/threonine specific protein phosphatases" evidence="6">
    <location>
        <begin position="187"/>
        <end position="192"/>
    </location>
</feature>
<keyword evidence="3 5" id="KW-0378">Hydrolase</keyword>
<dbReference type="InterPro" id="IPR004843">
    <property type="entry name" value="Calcineurin-like_PHP"/>
</dbReference>
<organism evidence="7 8">
    <name type="scientific">Armadillidium nasatum</name>
    <dbReference type="NCBI Taxonomy" id="96803"/>
    <lineage>
        <taxon>Eukaryota</taxon>
        <taxon>Metazoa</taxon>
        <taxon>Ecdysozoa</taxon>
        <taxon>Arthropoda</taxon>
        <taxon>Crustacea</taxon>
        <taxon>Multicrustacea</taxon>
        <taxon>Malacostraca</taxon>
        <taxon>Eumalacostraca</taxon>
        <taxon>Peracarida</taxon>
        <taxon>Isopoda</taxon>
        <taxon>Oniscidea</taxon>
        <taxon>Crinocheta</taxon>
        <taxon>Armadillidiidae</taxon>
        <taxon>Armadillidium</taxon>
    </lineage>
</organism>
<comment type="cofactor">
    <cofactor evidence="1">
        <name>Mn(2+)</name>
        <dbReference type="ChEBI" id="CHEBI:29035"/>
    </cofactor>
</comment>
<dbReference type="Gene3D" id="3.60.21.10">
    <property type="match status" value="1"/>
</dbReference>
<dbReference type="PANTHER" id="PTHR45619">
    <property type="entry name" value="SERINE/THREONINE-PROTEIN PHOSPHATASE PP2A-RELATED"/>
    <property type="match status" value="1"/>
</dbReference>
<evidence type="ECO:0000259" key="6">
    <source>
        <dbReference type="PROSITE" id="PS00125"/>
    </source>
</evidence>
<gene>
    <name evidence="7" type="primary">PPP2CA_1</name>
    <name evidence="7" type="ORF">Anas_08621</name>
</gene>
<comment type="similarity">
    <text evidence="5">Belongs to the PPP phosphatase family.</text>
</comment>
<evidence type="ECO:0000256" key="5">
    <source>
        <dbReference type="RuleBase" id="RU004273"/>
    </source>
</evidence>
<protein>
    <recommendedName>
        <fullName evidence="5">Serine/threonine-protein phosphatase</fullName>
        <ecNumber evidence="5">3.1.3.16</ecNumber>
    </recommendedName>
</protein>
<evidence type="ECO:0000313" key="8">
    <source>
        <dbReference type="Proteomes" id="UP000326759"/>
    </source>
</evidence>